<evidence type="ECO:0000313" key="18">
    <source>
        <dbReference type="Proteomes" id="UP000198729"/>
    </source>
</evidence>
<dbReference type="RefSeq" id="WP_245654701.1">
    <property type="nucleotide sequence ID" value="NZ_FMWO01000045.1"/>
</dbReference>
<feature type="binding site" evidence="16">
    <location>
        <position position="186"/>
    </location>
    <ligand>
        <name>substrate</name>
    </ligand>
</feature>
<sequence length="255" mass="27992">MTAPSSCQMDHSTSLLAIDSGNTAIKWGLHDGLRWVEKGSILQGERKMLRHALQQLSPFTSVIISNVAGRSANDDLRKLLDPWQVHQRWITTQTRQCGVHNGYVFPERLGCDRWAALIAAWRHLKRRCLVVNIGTAMTVDVLSDTGEFRGGIILPGPKLMQQALANQADGIRTAGCGKFQSFPDNTEDAIFSGMIQALSGAIEKMYALIAFNMDNPSPMIVISGGDAALVCDHVHLPYQIMDNLVLEGLLAIARE</sequence>
<feature type="binding site" evidence="16">
    <location>
        <begin position="19"/>
        <end position="26"/>
    </location>
    <ligand>
        <name>ATP</name>
        <dbReference type="ChEBI" id="CHEBI:30616"/>
    </ligand>
</feature>
<keyword evidence="18" id="KW-1185">Reference proteome</keyword>
<keyword evidence="11 16" id="KW-0067">ATP-binding</keyword>
<dbReference type="Proteomes" id="UP000198729">
    <property type="component" value="Unassembled WGS sequence"/>
</dbReference>
<comment type="pathway">
    <text evidence="4 16">Cofactor biosynthesis; coenzyme A biosynthesis; CoA from (R)-pantothenate: step 1/5.</text>
</comment>
<accession>A0A1G5SDZ1</accession>
<evidence type="ECO:0000256" key="13">
    <source>
        <dbReference type="ARBA" id="ARBA00022993"/>
    </source>
</evidence>
<dbReference type="GO" id="GO:0005524">
    <property type="term" value="F:ATP binding"/>
    <property type="evidence" value="ECO:0007669"/>
    <property type="project" value="UniProtKB-UniRule"/>
</dbReference>
<protein>
    <recommendedName>
        <fullName evidence="15 16">Type III pantothenate kinase</fullName>
        <ecNumber evidence="6 16">2.7.1.33</ecNumber>
    </recommendedName>
    <alternativeName>
        <fullName evidence="16">PanK-III</fullName>
    </alternativeName>
    <alternativeName>
        <fullName evidence="16">Pantothenic acid kinase</fullName>
    </alternativeName>
</protein>
<evidence type="ECO:0000256" key="14">
    <source>
        <dbReference type="ARBA" id="ARBA00038036"/>
    </source>
</evidence>
<evidence type="ECO:0000256" key="3">
    <source>
        <dbReference type="ARBA" id="ARBA00004496"/>
    </source>
</evidence>
<feature type="binding site" evidence="16">
    <location>
        <position position="103"/>
    </location>
    <ligand>
        <name>substrate</name>
    </ligand>
</feature>
<evidence type="ECO:0000256" key="8">
    <source>
        <dbReference type="ARBA" id="ARBA00022679"/>
    </source>
</evidence>
<keyword evidence="9 16" id="KW-0547">Nucleotide-binding</keyword>
<dbReference type="InterPro" id="IPR043129">
    <property type="entry name" value="ATPase_NBD"/>
</dbReference>
<comment type="similarity">
    <text evidence="14 16">Belongs to the type III pantothenate kinase family.</text>
</comment>
<dbReference type="PANTHER" id="PTHR34265:SF1">
    <property type="entry name" value="TYPE III PANTOTHENATE KINASE"/>
    <property type="match status" value="1"/>
</dbReference>
<gene>
    <name evidence="16 17" type="primary">coaX</name>
    <name evidence="17" type="ORF">NSMM_380027</name>
</gene>
<comment type="cofactor">
    <cofactor evidence="16">
        <name>NH4(+)</name>
        <dbReference type="ChEBI" id="CHEBI:28938"/>
    </cofactor>
    <cofactor evidence="16">
        <name>K(+)</name>
        <dbReference type="ChEBI" id="CHEBI:29103"/>
    </cofactor>
    <text evidence="16">A monovalent cation. Ammonium or potassium.</text>
</comment>
<comment type="subcellular location">
    <subcellularLocation>
        <location evidence="3 16">Cytoplasm</location>
    </subcellularLocation>
</comment>
<dbReference type="NCBIfam" id="TIGR00671">
    <property type="entry name" value="baf"/>
    <property type="match status" value="1"/>
</dbReference>
<keyword evidence="7 16" id="KW-0963">Cytoplasm</keyword>
<evidence type="ECO:0000256" key="4">
    <source>
        <dbReference type="ARBA" id="ARBA00005225"/>
    </source>
</evidence>
<evidence type="ECO:0000313" key="17">
    <source>
        <dbReference type="EMBL" id="SCZ85405.1"/>
    </source>
</evidence>
<keyword evidence="12 16" id="KW-0630">Potassium</keyword>
<keyword evidence="13 16" id="KW-0173">Coenzyme A biosynthesis</keyword>
<feature type="binding site" evidence="16">
    <location>
        <position position="135"/>
    </location>
    <ligand>
        <name>ATP</name>
        <dbReference type="ChEBI" id="CHEBI:30616"/>
    </ligand>
</feature>
<dbReference type="InterPro" id="IPR004619">
    <property type="entry name" value="Type_III_PanK"/>
</dbReference>
<name>A0A1G5SDZ1_9PROT</name>
<dbReference type="Pfam" id="PF03309">
    <property type="entry name" value="Pan_kinase"/>
    <property type="match status" value="1"/>
</dbReference>
<comment type="function">
    <text evidence="16">Catalyzes the phosphorylation of pantothenate (Pan), the first step in CoA biosynthesis.</text>
</comment>
<proteinExistence type="inferred from homology"/>
<dbReference type="HAMAP" id="MF_01274">
    <property type="entry name" value="Pantothen_kinase_3"/>
    <property type="match status" value="1"/>
</dbReference>
<comment type="catalytic activity">
    <reaction evidence="1 16">
        <text>(R)-pantothenate + ATP = (R)-4'-phosphopantothenate + ADP + H(+)</text>
        <dbReference type="Rhea" id="RHEA:16373"/>
        <dbReference type="ChEBI" id="CHEBI:10986"/>
        <dbReference type="ChEBI" id="CHEBI:15378"/>
        <dbReference type="ChEBI" id="CHEBI:29032"/>
        <dbReference type="ChEBI" id="CHEBI:30616"/>
        <dbReference type="ChEBI" id="CHEBI:456216"/>
        <dbReference type="EC" id="2.7.1.33"/>
    </reaction>
</comment>
<reference evidence="17 18" key="1">
    <citation type="submission" date="2016-10" db="EMBL/GenBank/DDBJ databases">
        <authorList>
            <person name="de Groot N.N."/>
        </authorList>
    </citation>
    <scope>NUCLEOTIDE SEQUENCE [LARGE SCALE GENOMIC DNA]</scope>
    <source>
        <strain evidence="17">1</strain>
    </source>
</reference>
<evidence type="ECO:0000256" key="7">
    <source>
        <dbReference type="ARBA" id="ARBA00022490"/>
    </source>
</evidence>
<feature type="active site" description="Proton acceptor" evidence="16">
    <location>
        <position position="112"/>
    </location>
</feature>
<dbReference type="SUPFAM" id="SSF53067">
    <property type="entry name" value="Actin-like ATPase domain"/>
    <property type="match status" value="2"/>
</dbReference>
<dbReference type="EMBL" id="FMWO01000045">
    <property type="protein sequence ID" value="SCZ85405.1"/>
    <property type="molecule type" value="Genomic_DNA"/>
</dbReference>
<keyword evidence="10 16" id="KW-0418">Kinase</keyword>
<dbReference type="Gene3D" id="3.30.420.40">
    <property type="match status" value="2"/>
</dbReference>
<evidence type="ECO:0000256" key="16">
    <source>
        <dbReference type="HAMAP-Rule" id="MF_01274"/>
    </source>
</evidence>
<comment type="subunit">
    <text evidence="5 16">Homodimer.</text>
</comment>
<dbReference type="PANTHER" id="PTHR34265">
    <property type="entry name" value="TYPE III PANTOTHENATE KINASE"/>
    <property type="match status" value="1"/>
</dbReference>
<dbReference type="GO" id="GO:0005737">
    <property type="term" value="C:cytoplasm"/>
    <property type="evidence" value="ECO:0007669"/>
    <property type="project" value="UniProtKB-SubCell"/>
</dbReference>
<dbReference type="EC" id="2.7.1.33" evidence="6 16"/>
<feature type="binding site" evidence="16">
    <location>
        <begin position="110"/>
        <end position="113"/>
    </location>
    <ligand>
        <name>substrate</name>
    </ligand>
</feature>
<evidence type="ECO:0000256" key="6">
    <source>
        <dbReference type="ARBA" id="ARBA00012102"/>
    </source>
</evidence>
<evidence type="ECO:0000256" key="15">
    <source>
        <dbReference type="ARBA" id="ARBA00040883"/>
    </source>
</evidence>
<dbReference type="AlphaFoldDB" id="A0A1G5SDZ1"/>
<comment type="caution">
    <text evidence="16">Lacks conserved residue(s) required for the propagation of feature annotation.</text>
</comment>
<evidence type="ECO:0000256" key="1">
    <source>
        <dbReference type="ARBA" id="ARBA00001206"/>
    </source>
</evidence>
<comment type="cofactor">
    <cofactor evidence="2">
        <name>K(+)</name>
        <dbReference type="ChEBI" id="CHEBI:29103"/>
    </cofactor>
</comment>
<evidence type="ECO:0000256" key="9">
    <source>
        <dbReference type="ARBA" id="ARBA00022741"/>
    </source>
</evidence>
<dbReference type="GO" id="GO:0015937">
    <property type="term" value="P:coenzyme A biosynthetic process"/>
    <property type="evidence" value="ECO:0007669"/>
    <property type="project" value="UniProtKB-UniRule"/>
</dbReference>
<dbReference type="STRING" id="51642.NSMM_380027"/>
<evidence type="ECO:0000256" key="11">
    <source>
        <dbReference type="ARBA" id="ARBA00022840"/>
    </source>
</evidence>
<dbReference type="UniPathway" id="UPA00241">
    <property type="reaction ID" value="UER00352"/>
</dbReference>
<evidence type="ECO:0000256" key="10">
    <source>
        <dbReference type="ARBA" id="ARBA00022777"/>
    </source>
</evidence>
<evidence type="ECO:0000256" key="12">
    <source>
        <dbReference type="ARBA" id="ARBA00022958"/>
    </source>
</evidence>
<dbReference type="CDD" id="cd24015">
    <property type="entry name" value="ASKHA_NBD_PanK-III"/>
    <property type="match status" value="1"/>
</dbReference>
<keyword evidence="8 16" id="KW-0808">Transferase</keyword>
<organism evidence="17 18">
    <name type="scientific">Nitrosomonas mobilis</name>
    <dbReference type="NCBI Taxonomy" id="51642"/>
    <lineage>
        <taxon>Bacteria</taxon>
        <taxon>Pseudomonadati</taxon>
        <taxon>Pseudomonadota</taxon>
        <taxon>Betaproteobacteria</taxon>
        <taxon>Nitrosomonadales</taxon>
        <taxon>Nitrosomonadaceae</taxon>
        <taxon>Nitrosomonas</taxon>
    </lineage>
</organism>
<evidence type="ECO:0000256" key="5">
    <source>
        <dbReference type="ARBA" id="ARBA00011738"/>
    </source>
</evidence>
<evidence type="ECO:0000256" key="2">
    <source>
        <dbReference type="ARBA" id="ARBA00001958"/>
    </source>
</evidence>
<dbReference type="GO" id="GO:0004594">
    <property type="term" value="F:pantothenate kinase activity"/>
    <property type="evidence" value="ECO:0007669"/>
    <property type="project" value="UniProtKB-UniRule"/>
</dbReference>